<evidence type="ECO:0000313" key="1">
    <source>
        <dbReference type="EMBL" id="JAH86252.1"/>
    </source>
</evidence>
<dbReference type="EMBL" id="GBXM01022325">
    <property type="protein sequence ID" value="JAH86252.1"/>
    <property type="molecule type" value="Transcribed_RNA"/>
</dbReference>
<reference evidence="1" key="1">
    <citation type="submission" date="2014-11" db="EMBL/GenBank/DDBJ databases">
        <authorList>
            <person name="Amaro Gonzalez C."/>
        </authorList>
    </citation>
    <scope>NUCLEOTIDE SEQUENCE</scope>
</reference>
<accession>A0A0E9W7D0</accession>
<name>A0A0E9W7D0_ANGAN</name>
<reference evidence="1" key="2">
    <citation type="journal article" date="2015" name="Fish Shellfish Immunol.">
        <title>Early steps in the European eel (Anguilla anguilla)-Vibrio vulnificus interaction in the gills: Role of the RtxA13 toxin.</title>
        <authorList>
            <person name="Callol A."/>
            <person name="Pajuelo D."/>
            <person name="Ebbesson L."/>
            <person name="Teles M."/>
            <person name="MacKenzie S."/>
            <person name="Amaro C."/>
        </authorList>
    </citation>
    <scope>NUCLEOTIDE SEQUENCE</scope>
</reference>
<proteinExistence type="predicted"/>
<sequence>MSQYKDTGSDIISAAWLQSSRITVIPFSSSLSSSRVVSPHKMALFFLIPGFWTYKRSMLQSFFCFPSPLQNLCKTNHLFSMKPV</sequence>
<organism evidence="1">
    <name type="scientific">Anguilla anguilla</name>
    <name type="common">European freshwater eel</name>
    <name type="synonym">Muraena anguilla</name>
    <dbReference type="NCBI Taxonomy" id="7936"/>
    <lineage>
        <taxon>Eukaryota</taxon>
        <taxon>Metazoa</taxon>
        <taxon>Chordata</taxon>
        <taxon>Craniata</taxon>
        <taxon>Vertebrata</taxon>
        <taxon>Euteleostomi</taxon>
        <taxon>Actinopterygii</taxon>
        <taxon>Neopterygii</taxon>
        <taxon>Teleostei</taxon>
        <taxon>Anguilliformes</taxon>
        <taxon>Anguillidae</taxon>
        <taxon>Anguilla</taxon>
    </lineage>
</organism>
<dbReference type="AlphaFoldDB" id="A0A0E9W7D0"/>
<protein>
    <submittedName>
        <fullName evidence="1">Uncharacterized protein</fullName>
    </submittedName>
</protein>